<organism evidence="1 2">
    <name type="scientific">Owenweeksia hongkongensis (strain DSM 17368 / CIP 108786 / JCM 12287 / NRRL B-23963 / UST20020801)</name>
    <dbReference type="NCBI Taxonomy" id="926562"/>
    <lineage>
        <taxon>Bacteria</taxon>
        <taxon>Pseudomonadati</taxon>
        <taxon>Bacteroidota</taxon>
        <taxon>Flavobacteriia</taxon>
        <taxon>Flavobacteriales</taxon>
        <taxon>Owenweeksiaceae</taxon>
        <taxon>Owenweeksia</taxon>
    </lineage>
</organism>
<dbReference type="AlphaFoldDB" id="G8R2W4"/>
<dbReference type="HOGENOM" id="CLU_769118_0_0_10"/>
<evidence type="ECO:0000313" key="2">
    <source>
        <dbReference type="Proteomes" id="UP000005631"/>
    </source>
</evidence>
<dbReference type="RefSeq" id="WP_014202312.1">
    <property type="nucleotide sequence ID" value="NC_016599.1"/>
</dbReference>
<gene>
    <name evidence="1" type="ordered locus">Oweho_1979</name>
</gene>
<keyword evidence="2" id="KW-1185">Reference proteome</keyword>
<dbReference type="KEGG" id="oho:Oweho_1979"/>
<reference evidence="1 2" key="1">
    <citation type="journal article" date="2012" name="Stand. Genomic Sci.">
        <title>Genome sequence of the orange-pigmented seawater bacterium Owenweeksia hongkongensis type strain (UST20020801(T)).</title>
        <authorList>
            <person name="Riedel T."/>
            <person name="Held B."/>
            <person name="Nolan M."/>
            <person name="Lucas S."/>
            <person name="Lapidus A."/>
            <person name="Tice H."/>
            <person name="Del Rio T.G."/>
            <person name="Cheng J.F."/>
            <person name="Han C."/>
            <person name="Tapia R."/>
            <person name="Goodwin L.A."/>
            <person name="Pitluck S."/>
            <person name="Liolios K."/>
            <person name="Mavromatis K."/>
            <person name="Pagani I."/>
            <person name="Ivanova N."/>
            <person name="Mikhailova N."/>
            <person name="Pati A."/>
            <person name="Chen A."/>
            <person name="Palaniappan K."/>
            <person name="Rohde M."/>
            <person name="Tindall B.J."/>
            <person name="Detter J.C."/>
            <person name="Goker M."/>
            <person name="Woyke T."/>
            <person name="Bristow J."/>
            <person name="Eisen J.A."/>
            <person name="Markowitz V."/>
            <person name="Hugenholtz P."/>
            <person name="Klenk H.P."/>
            <person name="Kyrpides N.C."/>
        </authorList>
    </citation>
    <scope>NUCLEOTIDE SEQUENCE</scope>
    <source>
        <strain evidence="2">DSM 17368 / JCM 12287 / NRRL B-23963</strain>
    </source>
</reference>
<evidence type="ECO:0008006" key="3">
    <source>
        <dbReference type="Google" id="ProtNLM"/>
    </source>
</evidence>
<dbReference type="STRING" id="926562.Oweho_1979"/>
<dbReference type="OrthoDB" id="977776at2"/>
<evidence type="ECO:0000313" key="1">
    <source>
        <dbReference type="EMBL" id="AEV32958.1"/>
    </source>
</evidence>
<protein>
    <recommendedName>
        <fullName evidence="3">Secretion system C-terminal sorting domain-containing protein</fullName>
    </recommendedName>
</protein>
<dbReference type="EMBL" id="CP003156">
    <property type="protein sequence ID" value="AEV32958.1"/>
    <property type="molecule type" value="Genomic_DNA"/>
</dbReference>
<accession>G8R2W4</accession>
<dbReference type="Proteomes" id="UP000005631">
    <property type="component" value="Chromosome"/>
</dbReference>
<proteinExistence type="predicted"/>
<name>G8R2W4_OWEHD</name>
<sequence>MEKLVYILQQRCAVSWMLLVFAVLQTEVAMAQSSLENLFYEKYTVQEDVYYLLPDSTSHKDMTEWDWIDMEPRHEIRTHEKAISPTWLKTERIDIDSLSPIESWEKPMGHIIIDNLGAKVYSLEGNLISDLPHSEFYLANEDTLMDAIIEDGLSPMLPFPLFEDLPIEELQNGGYEVSYSNQSYTISTSDGSHQIFIDPIENLRVYQNFDNVVDEPYYSLESFVTTTQGYLRLGLSKSKVRRLSRKGKCLVEVRTESYSGYQLFYDEAIITEQEINLEDDFAMFPNPVSSVLEMTYSGTEFENSDINFIILDQYGTEYINTSINPASVMYVDVNALTAGLYIARFIMPDGNQFTKNLIKN</sequence>